<reference evidence="1 2" key="1">
    <citation type="submission" date="2016-10" db="EMBL/GenBank/DDBJ databases">
        <title>Complete genome of the TMA-utilizing, human hosted archaeon Methanomethylophilus alvus Gen. nov, sp. nov., strain Mx-05, derived from a pure culture.</title>
        <authorList>
            <person name="Brugere J.-F."/>
            <person name="Ben Hania W."/>
            <person name="Chaudhary P.P."/>
            <person name="Gaci N."/>
            <person name="Borrel G."/>
            <person name="Cao Van Tuat L."/>
            <person name="Fardeau M.-L."/>
            <person name="Harris H.M.B."/>
            <person name="O'Toole P.W."/>
            <person name="Ollivier B."/>
        </authorList>
    </citation>
    <scope>NUCLEOTIDE SEQUENCE [LARGE SCALE GENOMIC DNA]</scope>
    <source>
        <strain evidence="1 2">Mx-05</strain>
    </source>
</reference>
<dbReference type="OMA" id="GFHGYKK"/>
<proteinExistence type="predicted"/>
<gene>
    <name evidence="1" type="ORF">BKD89_07820</name>
</gene>
<sequence length="168" mass="19170">MAKNRSLVERIAMYVPFYRGYKQKNLRRDEDRAIRDVVAKELFDVKNDLSNASRAAIGDLDAMRDSERIKAKVDKYYVDVKKAAAGYSAFHDSVKIMETELDNIISWDAQLIDGVQNLKTVSAQLVQYADTGENIRPALRAVEKEIDAMIEAYNQRENIMKGFVDGKE</sequence>
<name>A0A3G3IJE6_9ARCH</name>
<accession>A0A3G3IJE6</accession>
<evidence type="ECO:0000313" key="2">
    <source>
        <dbReference type="Proteomes" id="UP000273278"/>
    </source>
</evidence>
<protein>
    <submittedName>
        <fullName evidence="1">Uncharacterized protein</fullName>
    </submittedName>
</protein>
<dbReference type="Proteomes" id="UP000273278">
    <property type="component" value="Chromosome"/>
</dbReference>
<evidence type="ECO:0000313" key="1">
    <source>
        <dbReference type="EMBL" id="AYQ55694.1"/>
    </source>
</evidence>
<dbReference type="EMBL" id="CP017686">
    <property type="protein sequence ID" value="AYQ55694.1"/>
    <property type="molecule type" value="Genomic_DNA"/>
</dbReference>
<organism evidence="1 2">
    <name type="scientific">Methanomethylophilus alvi</name>
    <dbReference type="NCBI Taxonomy" id="1291540"/>
    <lineage>
        <taxon>Archaea</taxon>
        <taxon>Methanobacteriati</taxon>
        <taxon>Thermoplasmatota</taxon>
        <taxon>Thermoplasmata</taxon>
        <taxon>Methanomassiliicoccales</taxon>
        <taxon>Methanomethylophilaceae</taxon>
        <taxon>Methanomethylophilus</taxon>
    </lineage>
</organism>
<dbReference type="AlphaFoldDB" id="A0A3G3IJE6"/>